<feature type="region of interest" description="Disordered" evidence="1">
    <location>
        <begin position="293"/>
        <end position="322"/>
    </location>
</feature>
<feature type="compositionally biased region" description="Low complexity" evidence="1">
    <location>
        <begin position="67"/>
        <end position="90"/>
    </location>
</feature>
<name>A0ABN9SGL0_9DINO</name>
<evidence type="ECO:0000313" key="3">
    <source>
        <dbReference type="Proteomes" id="UP001189429"/>
    </source>
</evidence>
<proteinExistence type="predicted"/>
<reference evidence="2" key="1">
    <citation type="submission" date="2023-10" db="EMBL/GenBank/DDBJ databases">
        <authorList>
            <person name="Chen Y."/>
            <person name="Shah S."/>
            <person name="Dougan E. K."/>
            <person name="Thang M."/>
            <person name="Chan C."/>
        </authorList>
    </citation>
    <scope>NUCLEOTIDE SEQUENCE [LARGE SCALE GENOMIC DNA]</scope>
</reference>
<comment type="caution">
    <text evidence="2">The sequence shown here is derived from an EMBL/GenBank/DDBJ whole genome shotgun (WGS) entry which is preliminary data.</text>
</comment>
<accession>A0ABN9SGL0</accession>
<organism evidence="2 3">
    <name type="scientific">Prorocentrum cordatum</name>
    <dbReference type="NCBI Taxonomy" id="2364126"/>
    <lineage>
        <taxon>Eukaryota</taxon>
        <taxon>Sar</taxon>
        <taxon>Alveolata</taxon>
        <taxon>Dinophyceae</taxon>
        <taxon>Prorocentrales</taxon>
        <taxon>Prorocentraceae</taxon>
        <taxon>Prorocentrum</taxon>
    </lineage>
</organism>
<keyword evidence="3" id="KW-1185">Reference proteome</keyword>
<feature type="compositionally biased region" description="Basic and acidic residues" evidence="1">
    <location>
        <begin position="309"/>
        <end position="322"/>
    </location>
</feature>
<dbReference type="Proteomes" id="UP001189429">
    <property type="component" value="Unassembled WGS sequence"/>
</dbReference>
<feature type="compositionally biased region" description="Polar residues" evidence="1">
    <location>
        <begin position="293"/>
        <end position="302"/>
    </location>
</feature>
<protein>
    <submittedName>
        <fullName evidence="2">Uncharacterized protein</fullName>
    </submittedName>
</protein>
<gene>
    <name evidence="2" type="ORF">PCOR1329_LOCUS28331</name>
</gene>
<dbReference type="EMBL" id="CAUYUJ010010435">
    <property type="protein sequence ID" value="CAK0829345.1"/>
    <property type="molecule type" value="Genomic_DNA"/>
</dbReference>
<evidence type="ECO:0000313" key="2">
    <source>
        <dbReference type="EMBL" id="CAK0829345.1"/>
    </source>
</evidence>
<sequence length="427" mass="45813">MSAPKMMVMMRRAKAMKAEAATDAPTSAAAVAAPVKTECGGGEQLSMVQRLFGRSRAGPAAPPPRAARPAQKQVVKATAAKSAPPLPSAGAAAEVGAAPATAADPTPPAPAVASPVAALKFKEEASNPPGRMADGSSWLVKDKPTYDKFYYRLGNNQIIADLWKDTQLKGEDEQRAFVNSVILSKAGTVPAALLQRVRAISNEKEGNTTGEWMTFKAAADRDGGQLIRERIAHGTVITRPNPEPPPSTQIEHPWNLEVACVKEGWSKKVKEQDEESGATKEFCEKFSTTWNGVGTQSSSPTLPANPRVDAQHPQKDPPSEGDKVAVANARKVHSSFDKTAREWQGLLARSEANPYTKGAKFQTDLQDKLGVCKQLDSKVMALEMQLLSRIPLTDSEIKQAGFDANGLVEEMKEGKKIAAKIKAWLED</sequence>
<feature type="region of interest" description="Disordered" evidence="1">
    <location>
        <begin position="55"/>
        <end position="90"/>
    </location>
</feature>
<evidence type="ECO:0000256" key="1">
    <source>
        <dbReference type="SAM" id="MobiDB-lite"/>
    </source>
</evidence>